<organism evidence="1 2">
    <name type="scientific">Fusarium zealandicum</name>
    <dbReference type="NCBI Taxonomy" id="1053134"/>
    <lineage>
        <taxon>Eukaryota</taxon>
        <taxon>Fungi</taxon>
        <taxon>Dikarya</taxon>
        <taxon>Ascomycota</taxon>
        <taxon>Pezizomycotina</taxon>
        <taxon>Sordariomycetes</taxon>
        <taxon>Hypocreomycetidae</taxon>
        <taxon>Hypocreales</taxon>
        <taxon>Nectriaceae</taxon>
        <taxon>Fusarium</taxon>
        <taxon>Fusarium staphyleae species complex</taxon>
    </lineage>
</organism>
<gene>
    <name evidence="1" type="ORF">FZEAL_1264</name>
</gene>
<evidence type="ECO:0000313" key="1">
    <source>
        <dbReference type="EMBL" id="KAF4983279.1"/>
    </source>
</evidence>
<reference evidence="1" key="1">
    <citation type="journal article" date="2020" name="BMC Genomics">
        <title>Correction to: Identification and distribution of gene clusters required for synthesis of sphingolipid metabolism inhibitors in diverse species of the filamentous fungus Fusarium.</title>
        <authorList>
            <person name="Kim H.S."/>
            <person name="Lohmar J.M."/>
            <person name="Busman M."/>
            <person name="Brown D.W."/>
            <person name="Naumann T.A."/>
            <person name="Divon H.H."/>
            <person name="Lysoe E."/>
            <person name="Uhlig S."/>
            <person name="Proctor R.H."/>
        </authorList>
    </citation>
    <scope>NUCLEOTIDE SEQUENCE</scope>
    <source>
        <strain evidence="1">NRRL 22465</strain>
    </source>
</reference>
<reference evidence="1" key="2">
    <citation type="submission" date="2020-05" db="EMBL/GenBank/DDBJ databases">
        <authorList>
            <person name="Kim H.-S."/>
            <person name="Proctor R.H."/>
            <person name="Brown D.W."/>
        </authorList>
    </citation>
    <scope>NUCLEOTIDE SEQUENCE</scope>
    <source>
        <strain evidence="1">NRRL 22465</strain>
    </source>
</reference>
<proteinExistence type="predicted"/>
<accession>A0A8H4UT98</accession>
<dbReference type="Proteomes" id="UP000635477">
    <property type="component" value="Unassembled WGS sequence"/>
</dbReference>
<sequence>MRQELGRMLRYMHARELPSAATALYNGNYDNYVDPVPREHIILINAWQGLFENWRRVCGGVTMDERGTKLLDLASDDDTIL</sequence>
<dbReference type="EMBL" id="JABEYC010000071">
    <property type="protein sequence ID" value="KAF4983279.1"/>
    <property type="molecule type" value="Genomic_DNA"/>
</dbReference>
<comment type="caution">
    <text evidence="1">The sequence shown here is derived from an EMBL/GenBank/DDBJ whole genome shotgun (WGS) entry which is preliminary data.</text>
</comment>
<name>A0A8H4UT98_9HYPO</name>
<dbReference type="AlphaFoldDB" id="A0A8H4UT98"/>
<evidence type="ECO:0000313" key="2">
    <source>
        <dbReference type="Proteomes" id="UP000635477"/>
    </source>
</evidence>
<protein>
    <submittedName>
        <fullName evidence="1">Uncharacterized protein</fullName>
    </submittedName>
</protein>
<keyword evidence="2" id="KW-1185">Reference proteome</keyword>